<organism evidence="2 3">
    <name type="scientific">Neolewinella maritima</name>
    <dbReference type="NCBI Taxonomy" id="1383882"/>
    <lineage>
        <taxon>Bacteria</taxon>
        <taxon>Pseudomonadati</taxon>
        <taxon>Bacteroidota</taxon>
        <taxon>Saprospiria</taxon>
        <taxon>Saprospirales</taxon>
        <taxon>Lewinellaceae</taxon>
        <taxon>Neolewinella</taxon>
    </lineage>
</organism>
<keyword evidence="3" id="KW-1185">Reference proteome</keyword>
<reference evidence="2" key="1">
    <citation type="submission" date="2021-12" db="EMBL/GenBank/DDBJ databases">
        <authorList>
            <person name="Rodrigo-Torres L."/>
            <person name="Arahal R. D."/>
            <person name="Lucena T."/>
        </authorList>
    </citation>
    <scope>NUCLEOTIDE SEQUENCE</scope>
    <source>
        <strain evidence="2">CECT 8419</strain>
    </source>
</reference>
<accession>A0ABN8FEU1</accession>
<dbReference type="Proteomes" id="UP000837803">
    <property type="component" value="Unassembled WGS sequence"/>
</dbReference>
<dbReference type="EMBL" id="CAKLPZ010000005">
    <property type="protein sequence ID" value="CAH1002497.1"/>
    <property type="molecule type" value="Genomic_DNA"/>
</dbReference>
<dbReference type="RefSeq" id="WP_238752331.1">
    <property type="nucleotide sequence ID" value="NZ_CAKLPZ010000005.1"/>
</dbReference>
<feature type="domain" description="Secretion system C-terminal sorting" evidence="1">
    <location>
        <begin position="350"/>
        <end position="422"/>
    </location>
</feature>
<dbReference type="NCBIfam" id="TIGR04183">
    <property type="entry name" value="Por_Secre_tail"/>
    <property type="match status" value="1"/>
</dbReference>
<comment type="caution">
    <text evidence="2">The sequence shown here is derived from an EMBL/GenBank/DDBJ whole genome shotgun (WGS) entry which is preliminary data.</text>
</comment>
<evidence type="ECO:0000313" key="3">
    <source>
        <dbReference type="Proteomes" id="UP000837803"/>
    </source>
</evidence>
<dbReference type="Pfam" id="PF18962">
    <property type="entry name" value="Por_Secre_tail"/>
    <property type="match status" value="1"/>
</dbReference>
<evidence type="ECO:0000259" key="1">
    <source>
        <dbReference type="Pfam" id="PF18962"/>
    </source>
</evidence>
<proteinExistence type="predicted"/>
<dbReference type="InterPro" id="IPR024079">
    <property type="entry name" value="MetalloPept_cat_dom_sf"/>
</dbReference>
<gene>
    <name evidence="2" type="ORF">LEM8419_03376</name>
</gene>
<evidence type="ECO:0000313" key="2">
    <source>
        <dbReference type="EMBL" id="CAH1002497.1"/>
    </source>
</evidence>
<sequence length="424" mass="45323">MKHLASLIVFLCLTVPILRGQQQAAGFLITCGNDGDTTFVQEQPIEFRQANRPLTSKFVFAFGDSVPAEARASILFAGNVWGSFLQSDVPINVAVDWRDRGDERLLASAGPTSVFAEFRGAPDSSVWYPTALAEALFGAELNEPDSADIAVTVNSTANWNFNTTGPLSRARTDLATVMIHELGHGLGFLSSIRVDSIADTTANIGFTGSDGVDRFIIYDNFLETPPGLRLVDTFEFGAAGLPSAGRLTAIITQLDWAGDSGVAKNGGELVPMFAPATFDVGSSVSHMDESTYRRGTPDALMTPQIGNGEAIRVPGQIPLGIFFDIGWPLNFDATVISTGTSEIIADRLRVYPNPASGSFILPLGELRNPSTAILFDASGRQVRRVDIRQAGPQATISVAGLSTGVYNLFVPDGDRAFTARVMVR</sequence>
<dbReference type="SUPFAM" id="SSF55486">
    <property type="entry name" value="Metalloproteases ('zincins'), catalytic domain"/>
    <property type="match status" value="1"/>
</dbReference>
<name>A0ABN8FEU1_9BACT</name>
<dbReference type="Gene3D" id="3.40.390.10">
    <property type="entry name" value="Collagenase (Catalytic Domain)"/>
    <property type="match status" value="1"/>
</dbReference>
<protein>
    <recommendedName>
        <fullName evidence="1">Secretion system C-terminal sorting domain-containing protein</fullName>
    </recommendedName>
</protein>
<dbReference type="InterPro" id="IPR026444">
    <property type="entry name" value="Secre_tail"/>
</dbReference>